<dbReference type="SUPFAM" id="SSF53756">
    <property type="entry name" value="UDP-Glycosyltransferase/glycogen phosphorylase"/>
    <property type="match status" value="1"/>
</dbReference>
<dbReference type="OrthoDB" id="139410at2"/>
<evidence type="ECO:0000259" key="2">
    <source>
        <dbReference type="Pfam" id="PF13439"/>
    </source>
</evidence>
<organism evidence="3 4">
    <name type="scientific">Paenibacillus lentus</name>
    <dbReference type="NCBI Taxonomy" id="1338368"/>
    <lineage>
        <taxon>Bacteria</taxon>
        <taxon>Bacillati</taxon>
        <taxon>Bacillota</taxon>
        <taxon>Bacilli</taxon>
        <taxon>Bacillales</taxon>
        <taxon>Paenibacillaceae</taxon>
        <taxon>Paenibacillus</taxon>
    </lineage>
</organism>
<dbReference type="Pfam" id="PF00534">
    <property type="entry name" value="Glycos_transf_1"/>
    <property type="match status" value="1"/>
</dbReference>
<feature type="domain" description="Glycosyltransferase subfamily 4-like N-terminal" evidence="2">
    <location>
        <begin position="19"/>
        <end position="164"/>
    </location>
</feature>
<evidence type="ECO:0000259" key="1">
    <source>
        <dbReference type="Pfam" id="PF00534"/>
    </source>
</evidence>
<dbReference type="RefSeq" id="WP_125083585.1">
    <property type="nucleotide sequence ID" value="NZ_CP034248.1"/>
</dbReference>
<evidence type="ECO:0000313" key="3">
    <source>
        <dbReference type="EMBL" id="AZK47561.1"/>
    </source>
</evidence>
<accession>A0A3S8RWV9</accession>
<sequence>MKILIVAPEQIPVPGSGSVEICILAIAKQLAKKHKVTVLSRASKGLPAQSSEGGVTIVRVPSGSSKVYIASVLHFIQGKFFDVIQVDNRPHYMASIQKKFPKMKVTLFLHSLTFVPPANNVARYLRQAKLIIANSSSLKQKLVNRFPGVAQKIHTVELGVDTGRFCPATTADRSRYRNQFGIEDKYTALFVGRVIPRKGIPVLLKAASYAGQEVPLQVVIAGRGRASYVKQLRALASKLNVSVKWLGKQKHSNIHKIYGIADCLVCPSQKHEAFGLVNVEAMASGLPVIASKIGGIPEIVKHEHNGFLVDDYSRAERFAQYLIKLGKNKKMGQEMGVRGRSDVIDNFTWGLTADRLLSLYLQR</sequence>
<gene>
    <name evidence="3" type="ORF">EIM92_16560</name>
</gene>
<proteinExistence type="predicted"/>
<dbReference type="InterPro" id="IPR050194">
    <property type="entry name" value="Glycosyltransferase_grp1"/>
</dbReference>
<keyword evidence="4" id="KW-1185">Reference proteome</keyword>
<dbReference type="KEGG" id="plen:EIM92_16560"/>
<keyword evidence="3" id="KW-0808">Transferase</keyword>
<name>A0A3S8RWV9_9BACL</name>
<dbReference type="InterPro" id="IPR001296">
    <property type="entry name" value="Glyco_trans_1"/>
</dbReference>
<dbReference type="CDD" id="cd03801">
    <property type="entry name" value="GT4_PimA-like"/>
    <property type="match status" value="1"/>
</dbReference>
<feature type="domain" description="Glycosyl transferase family 1" evidence="1">
    <location>
        <begin position="173"/>
        <end position="340"/>
    </location>
</feature>
<dbReference type="Pfam" id="PF13439">
    <property type="entry name" value="Glyco_transf_4"/>
    <property type="match status" value="1"/>
</dbReference>
<dbReference type="Proteomes" id="UP000273145">
    <property type="component" value="Chromosome"/>
</dbReference>
<protein>
    <submittedName>
        <fullName evidence="3">Glycosyltransferase family 1 protein</fullName>
    </submittedName>
</protein>
<reference evidence="3 4" key="1">
    <citation type="submission" date="2018-11" db="EMBL/GenBank/DDBJ databases">
        <title>Genome sequencing of Paenibacillus lentus DSM25539(T).</title>
        <authorList>
            <person name="Kook J.-K."/>
            <person name="Park S.-N."/>
            <person name="Lim Y.K."/>
        </authorList>
    </citation>
    <scope>NUCLEOTIDE SEQUENCE [LARGE SCALE GENOMIC DNA]</scope>
    <source>
        <strain evidence="3 4">DSM 25539</strain>
    </source>
</reference>
<dbReference type="PANTHER" id="PTHR45947">
    <property type="entry name" value="SULFOQUINOVOSYL TRANSFERASE SQD2"/>
    <property type="match status" value="1"/>
</dbReference>
<dbReference type="Gene3D" id="3.40.50.2000">
    <property type="entry name" value="Glycogen Phosphorylase B"/>
    <property type="match status" value="2"/>
</dbReference>
<evidence type="ECO:0000313" key="4">
    <source>
        <dbReference type="Proteomes" id="UP000273145"/>
    </source>
</evidence>
<dbReference type="InterPro" id="IPR028098">
    <property type="entry name" value="Glyco_trans_4-like_N"/>
</dbReference>
<dbReference type="GO" id="GO:0016758">
    <property type="term" value="F:hexosyltransferase activity"/>
    <property type="evidence" value="ECO:0007669"/>
    <property type="project" value="TreeGrafter"/>
</dbReference>
<dbReference type="PANTHER" id="PTHR45947:SF3">
    <property type="entry name" value="SULFOQUINOVOSYL TRANSFERASE SQD2"/>
    <property type="match status" value="1"/>
</dbReference>
<dbReference type="AlphaFoldDB" id="A0A3S8RWV9"/>
<dbReference type="EMBL" id="CP034248">
    <property type="protein sequence ID" value="AZK47561.1"/>
    <property type="molecule type" value="Genomic_DNA"/>
</dbReference>